<protein>
    <recommendedName>
        <fullName evidence="3">C2H2-type domain-containing protein</fullName>
    </recommendedName>
</protein>
<evidence type="ECO:0008006" key="3">
    <source>
        <dbReference type="Google" id="ProtNLM"/>
    </source>
</evidence>
<keyword evidence="1" id="KW-0175">Coiled coil</keyword>
<dbReference type="AlphaFoldDB" id="A0A6C0ID52"/>
<name>A0A6C0ID52_9ZZZZ</name>
<evidence type="ECO:0000256" key="1">
    <source>
        <dbReference type="SAM" id="Coils"/>
    </source>
</evidence>
<sequence length="302" mass="35118">MDDKKGAKGAEIFHCNFCDYKTSRKYHYDRHLLTSKHQMDDAEDKKGAKGAETYFCQCGKTYKHRQGLWKHQKTCKKENNCCNEQKEDTNELKLLTTLVMDVVKQNQELTHQNNELTNKIVDICKNTNHTNILHNNINSNNKTFNLNVFLNEECKDAMNITDFVDSVKLQLSDLESMGKLGYVEGIATIIVKQLKALDIHKRPVHCSDSKREVMYIKDENKWEKENDEKKHLRKVIKKIAHKNSKLLPQFKEKYPDCGRSDSKYSDQYNKLIIEAMGGLGDNDSEKEDKIIRKIAKEVTINK</sequence>
<feature type="coiled-coil region" evidence="1">
    <location>
        <begin position="99"/>
        <end position="126"/>
    </location>
</feature>
<dbReference type="EMBL" id="MN740161">
    <property type="protein sequence ID" value="QHT90994.1"/>
    <property type="molecule type" value="Genomic_DNA"/>
</dbReference>
<evidence type="ECO:0000313" key="2">
    <source>
        <dbReference type="EMBL" id="QHT90994.1"/>
    </source>
</evidence>
<reference evidence="2" key="1">
    <citation type="journal article" date="2020" name="Nature">
        <title>Giant virus diversity and host interactions through global metagenomics.</title>
        <authorList>
            <person name="Schulz F."/>
            <person name="Roux S."/>
            <person name="Paez-Espino D."/>
            <person name="Jungbluth S."/>
            <person name="Walsh D.A."/>
            <person name="Denef V.J."/>
            <person name="McMahon K.D."/>
            <person name="Konstantinidis K.T."/>
            <person name="Eloe-Fadrosh E.A."/>
            <person name="Kyrpides N.C."/>
            <person name="Woyke T."/>
        </authorList>
    </citation>
    <scope>NUCLEOTIDE SEQUENCE</scope>
    <source>
        <strain evidence="2">GVMAG-M-3300023184-72</strain>
    </source>
</reference>
<proteinExistence type="predicted"/>
<organism evidence="2">
    <name type="scientific">viral metagenome</name>
    <dbReference type="NCBI Taxonomy" id="1070528"/>
    <lineage>
        <taxon>unclassified sequences</taxon>
        <taxon>metagenomes</taxon>
        <taxon>organismal metagenomes</taxon>
    </lineage>
</organism>
<accession>A0A6C0ID52</accession>